<dbReference type="GO" id="GO:0003697">
    <property type="term" value="F:single-stranded DNA binding"/>
    <property type="evidence" value="ECO:0007669"/>
    <property type="project" value="TreeGrafter"/>
</dbReference>
<keyword evidence="1" id="KW-1185">Reference proteome</keyword>
<dbReference type="PANTHER" id="PTHR28653">
    <property type="match status" value="1"/>
</dbReference>
<sequence>MKPHNVTSVLLAGPRDSHKSSFLMQGAVKYAEGGQNVVYITAFEFESLPPPLQGFPKPAPDIFALIKFLYLPNWKDLLQYVFHLHLHALVPTVLIIEALEHYCTNSDTENSGSAAATAASHAALICAALIDGVAVCAKRSKSPAHLIVSLNEQKSQNMFSPLIDIFFTDVVWLFQKDEDDGCNPASYSMTNLETTFSKARQHKIFFKCETVDGNVVFSKVSFWENL</sequence>
<dbReference type="GO" id="GO:0097196">
    <property type="term" value="C:Shu complex"/>
    <property type="evidence" value="ECO:0007669"/>
    <property type="project" value="TreeGrafter"/>
</dbReference>
<dbReference type="Proteomes" id="UP000504606">
    <property type="component" value="Unplaced"/>
</dbReference>
<name>A0A6J1SJ02_FRAOC</name>
<accession>A0A6J1SJ02</accession>
<protein>
    <submittedName>
        <fullName evidence="2">Uncharacterized protein LOC113208085</fullName>
    </submittedName>
</protein>
<organism evidence="1 2">
    <name type="scientific">Frankliniella occidentalis</name>
    <name type="common">Western flower thrips</name>
    <name type="synonym">Euthrips occidentalis</name>
    <dbReference type="NCBI Taxonomy" id="133901"/>
    <lineage>
        <taxon>Eukaryota</taxon>
        <taxon>Metazoa</taxon>
        <taxon>Ecdysozoa</taxon>
        <taxon>Arthropoda</taxon>
        <taxon>Hexapoda</taxon>
        <taxon>Insecta</taxon>
        <taxon>Pterygota</taxon>
        <taxon>Neoptera</taxon>
        <taxon>Paraneoptera</taxon>
        <taxon>Thysanoptera</taxon>
        <taxon>Terebrantia</taxon>
        <taxon>Thripoidea</taxon>
        <taxon>Thripidae</taxon>
        <taxon>Frankliniella</taxon>
    </lineage>
</organism>
<dbReference type="AlphaFoldDB" id="A0A6J1SJ02"/>
<proteinExistence type="predicted"/>
<dbReference type="PANTHER" id="PTHR28653:SF1">
    <property type="entry name" value="ATPASE SWSAP1"/>
    <property type="match status" value="1"/>
</dbReference>
<dbReference type="GeneID" id="113208085"/>
<gene>
    <name evidence="2" type="primary">LOC113208085</name>
</gene>
<dbReference type="KEGG" id="foc:113208085"/>
<evidence type="ECO:0000313" key="1">
    <source>
        <dbReference type="Proteomes" id="UP000504606"/>
    </source>
</evidence>
<dbReference type="RefSeq" id="XP_026280718.1">
    <property type="nucleotide sequence ID" value="XM_026424933.2"/>
</dbReference>
<reference evidence="2" key="1">
    <citation type="submission" date="2025-08" db="UniProtKB">
        <authorList>
            <consortium name="RefSeq"/>
        </authorList>
    </citation>
    <scope>IDENTIFICATION</scope>
    <source>
        <tissue evidence="2">Whole organism</tissue>
    </source>
</reference>
<evidence type="ECO:0000313" key="2">
    <source>
        <dbReference type="RefSeq" id="XP_026280718.1"/>
    </source>
</evidence>
<dbReference type="OrthoDB" id="67296at2759"/>
<dbReference type="GO" id="GO:0000724">
    <property type="term" value="P:double-strand break repair via homologous recombination"/>
    <property type="evidence" value="ECO:0007669"/>
    <property type="project" value="TreeGrafter"/>
</dbReference>